<evidence type="ECO:0008006" key="4">
    <source>
        <dbReference type="Google" id="ProtNLM"/>
    </source>
</evidence>
<reference evidence="2 3" key="1">
    <citation type="submission" date="2017-12" db="EMBL/GenBank/DDBJ databases">
        <title>The draft genome sequence of Brumimicrobium saltpan LHR20.</title>
        <authorList>
            <person name="Do Z.-J."/>
            <person name="Luo H.-R."/>
        </authorList>
    </citation>
    <scope>NUCLEOTIDE SEQUENCE [LARGE SCALE GENOMIC DNA]</scope>
    <source>
        <strain evidence="2 3">LHR20</strain>
    </source>
</reference>
<keyword evidence="3" id="KW-1185">Reference proteome</keyword>
<dbReference type="AlphaFoldDB" id="A0A2I0R549"/>
<dbReference type="Pfam" id="PF09912">
    <property type="entry name" value="DUF2141"/>
    <property type="match status" value="1"/>
</dbReference>
<sequence>MHKTKNTVNSQPSLISVFLSVFVTLCFLNISFITFTQESSKSNFTINITEFKNNDGKVLLSIFKDNNGFPDESEKAAYLLSSKIKNQSAQFTLEDVPYGNYAISVIHDENNNGKLETNLFGIPQEAVGMSQNVMGAFGPPSFNEAKIKVNSPNVATTIRLRHY</sequence>
<evidence type="ECO:0000313" key="3">
    <source>
        <dbReference type="Proteomes" id="UP000236654"/>
    </source>
</evidence>
<gene>
    <name evidence="2" type="ORF">CW751_03845</name>
</gene>
<keyword evidence="1" id="KW-1133">Transmembrane helix</keyword>
<keyword evidence="1" id="KW-0812">Transmembrane</keyword>
<comment type="caution">
    <text evidence="2">The sequence shown here is derived from an EMBL/GenBank/DDBJ whole genome shotgun (WGS) entry which is preliminary data.</text>
</comment>
<evidence type="ECO:0000256" key="1">
    <source>
        <dbReference type="SAM" id="Phobius"/>
    </source>
</evidence>
<evidence type="ECO:0000313" key="2">
    <source>
        <dbReference type="EMBL" id="PKR81669.1"/>
    </source>
</evidence>
<dbReference type="InterPro" id="IPR018673">
    <property type="entry name" value="DUF2141"/>
</dbReference>
<dbReference type="EMBL" id="PJNI01000002">
    <property type="protein sequence ID" value="PKR81669.1"/>
    <property type="molecule type" value="Genomic_DNA"/>
</dbReference>
<dbReference type="OrthoDB" id="9788332at2"/>
<accession>A0A2I0R549</accession>
<dbReference type="Proteomes" id="UP000236654">
    <property type="component" value="Unassembled WGS sequence"/>
</dbReference>
<proteinExistence type="predicted"/>
<organism evidence="2 3">
    <name type="scientific">Brumimicrobium salinarum</name>
    <dbReference type="NCBI Taxonomy" id="2058658"/>
    <lineage>
        <taxon>Bacteria</taxon>
        <taxon>Pseudomonadati</taxon>
        <taxon>Bacteroidota</taxon>
        <taxon>Flavobacteriia</taxon>
        <taxon>Flavobacteriales</taxon>
        <taxon>Crocinitomicaceae</taxon>
        <taxon>Brumimicrobium</taxon>
    </lineage>
</organism>
<feature type="transmembrane region" description="Helical" evidence="1">
    <location>
        <begin position="12"/>
        <end position="35"/>
    </location>
</feature>
<keyword evidence="1" id="KW-0472">Membrane</keyword>
<dbReference type="RefSeq" id="WP_101333683.1">
    <property type="nucleotide sequence ID" value="NZ_PJNI01000002.1"/>
</dbReference>
<protein>
    <recommendedName>
        <fullName evidence="4">DUF2141 domain-containing protein</fullName>
    </recommendedName>
</protein>
<name>A0A2I0R549_9FLAO</name>